<dbReference type="PANTHER" id="PTHR45947">
    <property type="entry name" value="SULFOQUINOVOSYL TRANSFERASE SQD2"/>
    <property type="match status" value="1"/>
</dbReference>
<dbReference type="PANTHER" id="PTHR45947:SF3">
    <property type="entry name" value="SULFOQUINOVOSYL TRANSFERASE SQD2"/>
    <property type="match status" value="1"/>
</dbReference>
<keyword evidence="2" id="KW-1185">Reference proteome</keyword>
<accession>A0ABX1P8S0</accession>
<name>A0ABX1P8S0_9CYAN</name>
<evidence type="ECO:0000313" key="2">
    <source>
        <dbReference type="Proteomes" id="UP000718564"/>
    </source>
</evidence>
<protein>
    <submittedName>
        <fullName evidence="1">Glycoside hydrolase</fullName>
    </submittedName>
</protein>
<dbReference type="EMBL" id="QMEB01000091">
    <property type="protein sequence ID" value="NMG20373.1"/>
    <property type="molecule type" value="Genomic_DNA"/>
</dbReference>
<dbReference type="InterPro" id="IPR050194">
    <property type="entry name" value="Glycosyltransferase_grp1"/>
</dbReference>
<proteinExistence type="predicted"/>
<dbReference type="Proteomes" id="UP000718564">
    <property type="component" value="Unassembled WGS sequence"/>
</dbReference>
<dbReference type="SUPFAM" id="SSF53756">
    <property type="entry name" value="UDP-Glycosyltransferase/glycogen phosphorylase"/>
    <property type="match status" value="1"/>
</dbReference>
<evidence type="ECO:0000313" key="1">
    <source>
        <dbReference type="EMBL" id="NMG20373.1"/>
    </source>
</evidence>
<gene>
    <name evidence="1" type="ORF">DP116_13245</name>
</gene>
<dbReference type="GO" id="GO:0016787">
    <property type="term" value="F:hydrolase activity"/>
    <property type="evidence" value="ECO:0007669"/>
    <property type="project" value="UniProtKB-KW"/>
</dbReference>
<organism evidence="1 2">
    <name type="scientific">Brasilonema bromeliae SPC951</name>
    <dbReference type="NCBI Taxonomy" id="385972"/>
    <lineage>
        <taxon>Bacteria</taxon>
        <taxon>Bacillati</taxon>
        <taxon>Cyanobacteriota</taxon>
        <taxon>Cyanophyceae</taxon>
        <taxon>Nostocales</taxon>
        <taxon>Scytonemataceae</taxon>
        <taxon>Brasilonema</taxon>
        <taxon>Bromeliae group (in: Brasilonema)</taxon>
    </lineage>
</organism>
<reference evidence="1 2" key="1">
    <citation type="submission" date="2018-06" db="EMBL/GenBank/DDBJ databases">
        <title>Comparative genomics of Brasilonema spp. strains.</title>
        <authorList>
            <person name="Alvarenga D.O."/>
            <person name="Fiore M.F."/>
            <person name="Varani A.M."/>
        </authorList>
    </citation>
    <scope>NUCLEOTIDE SEQUENCE [LARGE SCALE GENOMIC DNA]</scope>
    <source>
        <strain evidence="1 2">SPC951</strain>
    </source>
</reference>
<sequence length="277" mass="29894">MFRVARRAGLITVGEQMIAPAAVEWAEAERQHEAWPGWEDKPDRRTYDRLRRFEEATWAAADRLGAPSEYVRHGLVGQGVSADRVALVPYPAEVGPFEYVDRRGRTGPLTVGFVGQVNLRKNAPTVFTVARRFRPTEVRFVMVGRVYLKAAAVAAHKGEVELTGPLPRSEVPGRLAGFDLFLFPSTCEGSAGAVIEAMATGLPVLTTPNSGSPVRDGVDGFVLAPGDVDGFARRIAELAADPDCRHALGAAARERVAGLTLDRYGRELAAVFDGAQA</sequence>
<dbReference type="RefSeq" id="WP_169155635.1">
    <property type="nucleotide sequence ID" value="NZ_CAWPJE010000073.1"/>
</dbReference>
<dbReference type="Gene3D" id="3.40.50.2000">
    <property type="entry name" value="Glycogen Phosphorylase B"/>
    <property type="match status" value="1"/>
</dbReference>
<dbReference type="CDD" id="cd03801">
    <property type="entry name" value="GT4_PimA-like"/>
    <property type="match status" value="1"/>
</dbReference>
<dbReference type="Pfam" id="PF13692">
    <property type="entry name" value="Glyco_trans_1_4"/>
    <property type="match status" value="1"/>
</dbReference>
<keyword evidence="1" id="KW-0378">Hydrolase</keyword>
<comment type="caution">
    <text evidence="1">The sequence shown here is derived from an EMBL/GenBank/DDBJ whole genome shotgun (WGS) entry which is preliminary data.</text>
</comment>